<sequence>MTDTPASMTPASGQNPDRLPVATGKRTLAVLWERLRGHRGVLVFSAVISTVAVVFDLVTPSVLGTVVDDVSGRADGRPAEHPLWLYALLIAGAGIAGAILSVYGVLLAARMMERLLAGLREELIATALCLPQQRVERAGTGDLISRASDDVAQVSTALSQVLPSLTRTVFTIVVTVVGVSVLDWRFGLIILVALPLYWWILRWYLRLAPPMYAAERAAFGSRAHELLSALNGVDTVLAFGRSDWHSRRIAAASWAAAAWALRARTVMTMFRTRIDLVFLLIVAGVIIAGYVLVDASVVTVGVTTAAMLFFLRLEGPLTNLMMQFDTLQSATASLARIVGVIDTDGTGDGGAGTGKMSSATGVTMDAVGFSYDTGRPVLTDVTLHVSPGEHVAIVGTSGAGKTTLAALVAGIHPVTSGTVTAPEDTALVSQETHVFATTLRENLTLVAPAATDAELEVALTATGASGLLDELPDGLDTLLGIPGVPLAAAQEQHLALTRLLLADPDLAILDEATAEAGSAHARVLDHAAEVALAGRTGLVIAHRLSQAAVCDRIVVMEAGRVVELGSHEELLAAQGRYAELWAAWNVS</sequence>
<dbReference type="Pfam" id="PF00005">
    <property type="entry name" value="ABC_tran"/>
    <property type="match status" value="1"/>
</dbReference>
<evidence type="ECO:0000313" key="11">
    <source>
        <dbReference type="EMBL" id="AEK38193.1"/>
    </source>
</evidence>
<name>G0HH43_CORVD</name>
<dbReference type="AlphaFoldDB" id="G0HH43"/>
<evidence type="ECO:0000256" key="7">
    <source>
        <dbReference type="SAM" id="MobiDB-lite"/>
    </source>
</evidence>
<dbReference type="GO" id="GO:0016887">
    <property type="term" value="F:ATP hydrolysis activity"/>
    <property type="evidence" value="ECO:0007669"/>
    <property type="project" value="InterPro"/>
</dbReference>
<evidence type="ECO:0000259" key="10">
    <source>
        <dbReference type="PROSITE" id="PS50929"/>
    </source>
</evidence>
<evidence type="ECO:0000256" key="5">
    <source>
        <dbReference type="ARBA" id="ARBA00022989"/>
    </source>
</evidence>
<reference evidence="11 12" key="1">
    <citation type="journal article" date="2011" name="BMC Genomics">
        <title>Complete genome sequence of Corynebacterium variabile DSM 44702 isolated from the surface of smear-ripened cheeses and insights into cheese ripening and flavor generation.</title>
        <authorList>
            <person name="Schroeder J."/>
            <person name="Maus I."/>
            <person name="Trost E."/>
            <person name="Tauch A."/>
        </authorList>
    </citation>
    <scope>NUCLEOTIDE SEQUENCE [LARGE SCALE GENOMIC DNA]</scope>
    <source>
        <strain evidence="12">DSM 44702 / JCM 12073 / NCIMB 30131</strain>
    </source>
</reference>
<feature type="domain" description="ABC transmembrane type-1" evidence="10">
    <location>
        <begin position="43"/>
        <end position="329"/>
    </location>
</feature>
<feature type="compositionally biased region" description="Polar residues" evidence="7">
    <location>
        <begin position="1"/>
        <end position="15"/>
    </location>
</feature>
<dbReference type="GO" id="GO:0015421">
    <property type="term" value="F:ABC-type oligopeptide transporter activity"/>
    <property type="evidence" value="ECO:0007669"/>
    <property type="project" value="TreeGrafter"/>
</dbReference>
<dbReference type="InterPro" id="IPR036640">
    <property type="entry name" value="ABC1_TM_sf"/>
</dbReference>
<dbReference type="SMART" id="SM00382">
    <property type="entry name" value="AAA"/>
    <property type="match status" value="1"/>
</dbReference>
<dbReference type="SUPFAM" id="SSF90123">
    <property type="entry name" value="ABC transporter transmembrane region"/>
    <property type="match status" value="1"/>
</dbReference>
<evidence type="ECO:0000256" key="3">
    <source>
        <dbReference type="ARBA" id="ARBA00022741"/>
    </source>
</evidence>
<dbReference type="PANTHER" id="PTHR43394:SF1">
    <property type="entry name" value="ATP-BINDING CASSETTE SUB-FAMILY B MEMBER 10, MITOCHONDRIAL"/>
    <property type="match status" value="1"/>
</dbReference>
<feature type="transmembrane region" description="Helical" evidence="8">
    <location>
        <begin position="41"/>
        <end position="63"/>
    </location>
</feature>
<evidence type="ECO:0000256" key="6">
    <source>
        <dbReference type="ARBA" id="ARBA00023136"/>
    </source>
</evidence>
<dbReference type="InterPro" id="IPR027417">
    <property type="entry name" value="P-loop_NTPase"/>
</dbReference>
<evidence type="ECO:0000259" key="9">
    <source>
        <dbReference type="PROSITE" id="PS50893"/>
    </source>
</evidence>
<dbReference type="CDD" id="cd07346">
    <property type="entry name" value="ABC_6TM_exporters"/>
    <property type="match status" value="1"/>
</dbReference>
<dbReference type="PANTHER" id="PTHR43394">
    <property type="entry name" value="ATP-DEPENDENT PERMEASE MDL1, MITOCHONDRIAL"/>
    <property type="match status" value="1"/>
</dbReference>
<evidence type="ECO:0000256" key="4">
    <source>
        <dbReference type="ARBA" id="ARBA00022840"/>
    </source>
</evidence>
<feature type="region of interest" description="Disordered" evidence="7">
    <location>
        <begin position="1"/>
        <end position="20"/>
    </location>
</feature>
<keyword evidence="4 11" id="KW-0067">ATP-binding</keyword>
<feature type="transmembrane region" description="Helical" evidence="8">
    <location>
        <begin position="274"/>
        <end position="291"/>
    </location>
</feature>
<keyword evidence="3" id="KW-0547">Nucleotide-binding</keyword>
<dbReference type="InterPro" id="IPR003593">
    <property type="entry name" value="AAA+_ATPase"/>
</dbReference>
<dbReference type="Gene3D" id="3.40.50.300">
    <property type="entry name" value="P-loop containing nucleotide triphosphate hydrolases"/>
    <property type="match status" value="1"/>
</dbReference>
<protein>
    <submittedName>
        <fullName evidence="11">ABC transport system permease protein / ATP-binding protein</fullName>
    </submittedName>
</protein>
<accession>G0HH43</accession>
<dbReference type="eggNOG" id="COG1132">
    <property type="taxonomic scope" value="Bacteria"/>
</dbReference>
<comment type="subcellular location">
    <subcellularLocation>
        <location evidence="1">Cell membrane</location>
        <topology evidence="1">Multi-pass membrane protein</topology>
    </subcellularLocation>
</comment>
<evidence type="ECO:0000313" key="12">
    <source>
        <dbReference type="Proteomes" id="UP000006659"/>
    </source>
</evidence>
<evidence type="ECO:0000256" key="2">
    <source>
        <dbReference type="ARBA" id="ARBA00022692"/>
    </source>
</evidence>
<dbReference type="KEGG" id="cva:CVAR_2853"/>
<dbReference type="PROSITE" id="PS50893">
    <property type="entry name" value="ABC_TRANSPORTER_2"/>
    <property type="match status" value="1"/>
</dbReference>
<dbReference type="Proteomes" id="UP000006659">
    <property type="component" value="Chromosome"/>
</dbReference>
<gene>
    <name evidence="11" type="ordered locus">CVAR_2853</name>
</gene>
<dbReference type="EMBL" id="CP002917">
    <property type="protein sequence ID" value="AEK38193.1"/>
    <property type="molecule type" value="Genomic_DNA"/>
</dbReference>
<proteinExistence type="predicted"/>
<dbReference type="SUPFAM" id="SSF52540">
    <property type="entry name" value="P-loop containing nucleoside triphosphate hydrolases"/>
    <property type="match status" value="1"/>
</dbReference>
<feature type="transmembrane region" description="Helical" evidence="8">
    <location>
        <begin position="165"/>
        <end position="182"/>
    </location>
</feature>
<organism evidence="11 12">
    <name type="scientific">Corynebacterium variabile (strain DSM 44702 / CIP 107183 / JCM 12073 / NCIMB 30131)</name>
    <name type="common">Corynebacterium mooreparkense</name>
    <dbReference type="NCBI Taxonomy" id="858619"/>
    <lineage>
        <taxon>Bacteria</taxon>
        <taxon>Bacillati</taxon>
        <taxon>Actinomycetota</taxon>
        <taxon>Actinomycetes</taxon>
        <taxon>Mycobacteriales</taxon>
        <taxon>Corynebacteriaceae</taxon>
        <taxon>Corynebacterium</taxon>
    </lineage>
</organism>
<dbReference type="GO" id="GO:0005886">
    <property type="term" value="C:plasma membrane"/>
    <property type="evidence" value="ECO:0007669"/>
    <property type="project" value="UniProtKB-SubCell"/>
</dbReference>
<evidence type="ECO:0000256" key="1">
    <source>
        <dbReference type="ARBA" id="ARBA00004651"/>
    </source>
</evidence>
<dbReference type="GO" id="GO:0005524">
    <property type="term" value="F:ATP binding"/>
    <property type="evidence" value="ECO:0007669"/>
    <property type="project" value="UniProtKB-KW"/>
</dbReference>
<feature type="domain" description="ABC transporter" evidence="9">
    <location>
        <begin position="362"/>
        <end position="583"/>
    </location>
</feature>
<feature type="transmembrane region" description="Helical" evidence="8">
    <location>
        <begin position="83"/>
        <end position="106"/>
    </location>
</feature>
<evidence type="ECO:0000256" key="8">
    <source>
        <dbReference type="SAM" id="Phobius"/>
    </source>
</evidence>
<dbReference type="InterPro" id="IPR039421">
    <property type="entry name" value="Type_1_exporter"/>
</dbReference>
<dbReference type="PROSITE" id="PS50929">
    <property type="entry name" value="ABC_TM1F"/>
    <property type="match status" value="1"/>
</dbReference>
<dbReference type="Gene3D" id="1.20.1560.10">
    <property type="entry name" value="ABC transporter type 1, transmembrane domain"/>
    <property type="match status" value="1"/>
</dbReference>
<dbReference type="InterPro" id="IPR011527">
    <property type="entry name" value="ABC1_TM_dom"/>
</dbReference>
<dbReference type="STRING" id="858619.CVAR_2853"/>
<dbReference type="InterPro" id="IPR003439">
    <property type="entry name" value="ABC_transporter-like_ATP-bd"/>
</dbReference>
<dbReference type="HOGENOM" id="CLU_000604_84_9_11"/>
<keyword evidence="6 8" id="KW-0472">Membrane</keyword>
<dbReference type="RefSeq" id="WP_014011326.1">
    <property type="nucleotide sequence ID" value="NC_015859.1"/>
</dbReference>
<keyword evidence="5 8" id="KW-1133">Transmembrane helix</keyword>
<feature type="transmembrane region" description="Helical" evidence="8">
    <location>
        <begin position="188"/>
        <end position="205"/>
    </location>
</feature>
<keyword evidence="2 8" id="KW-0812">Transmembrane</keyword>
<dbReference type="Pfam" id="PF00664">
    <property type="entry name" value="ABC_membrane"/>
    <property type="match status" value="1"/>
</dbReference>